<dbReference type="Proteomes" id="UP001474120">
    <property type="component" value="Unassembled WGS sequence"/>
</dbReference>
<accession>A0ABU9KXX4</accession>
<gene>
    <name evidence="5" type="ORF">AABB81_03995</name>
</gene>
<dbReference type="EMBL" id="JBCDNA010000001">
    <property type="protein sequence ID" value="MEL4455043.1"/>
    <property type="molecule type" value="Genomic_DNA"/>
</dbReference>
<keyword evidence="2" id="KW-0285">Flavoprotein</keyword>
<proteinExistence type="predicted"/>
<dbReference type="SUPFAM" id="SSF48173">
    <property type="entry name" value="Cryptochrome/photolyase FAD-binding domain"/>
    <property type="match status" value="1"/>
</dbReference>
<comment type="cofactor">
    <cofactor evidence="1">
        <name>FAD</name>
        <dbReference type="ChEBI" id="CHEBI:57692"/>
    </cofactor>
</comment>
<evidence type="ECO:0000259" key="4">
    <source>
        <dbReference type="Pfam" id="PF03441"/>
    </source>
</evidence>
<feature type="domain" description="Cryptochrome/DNA photolyase FAD-binding" evidence="4">
    <location>
        <begin position="92"/>
        <end position="213"/>
    </location>
</feature>
<evidence type="ECO:0000256" key="1">
    <source>
        <dbReference type="ARBA" id="ARBA00001974"/>
    </source>
</evidence>
<dbReference type="Gene3D" id="1.25.40.80">
    <property type="match status" value="1"/>
</dbReference>
<sequence length="388" mass="45600">MFQAKSDIREQDQQEINGMLLKNDLTWFPTSLDEVLQRLDQIDPVKYGSDRNYLNGSVSYLSPYISRGLISTQFVLSQLLKKGYEPVNIEKFIQELAWRDYWQQIWKAKGDTINTDLKNKQGPVANHYVSKGIIDAQTGIEAIDKAIRDFYKSGYVHNHLRMYIASLACNVAQSHWKVPAKWMYYHLLDADWASNALSWQWVAGANSHKKYYANQENINKYCFTNQKNTFLDLPYEAFSQLSIPETLKETVDLSLSTPLPEKNKISIDHNLPTCIYNFYNLDPAWKKDESVNRILLLEPSHFKEYPVSAKSIDFMFNLSLNVDHIQIFVGEFKELTTYHHVKNIYFKEHPLNKHYQGVEEQRDWMFPVQGYYPSFFSFWKQCKKQLYA</sequence>
<dbReference type="InterPro" id="IPR002081">
    <property type="entry name" value="Cryptochrome/DNA_photolyase_1"/>
</dbReference>
<protein>
    <submittedName>
        <fullName evidence="5">FAD-binding domain-containing protein</fullName>
    </submittedName>
</protein>
<reference evidence="5 6" key="1">
    <citation type="submission" date="2024-04" db="EMBL/GenBank/DDBJ databases">
        <title>whole genome sequencing of Lutimonas vermicola strain IMCC1616.</title>
        <authorList>
            <person name="Bae S.S."/>
        </authorList>
    </citation>
    <scope>NUCLEOTIDE SEQUENCE [LARGE SCALE GENOMIC DNA]</scope>
    <source>
        <strain evidence="5 6">IMCC1616</strain>
    </source>
</reference>
<evidence type="ECO:0000313" key="5">
    <source>
        <dbReference type="EMBL" id="MEL4455043.1"/>
    </source>
</evidence>
<dbReference type="RefSeq" id="WP_342158786.1">
    <property type="nucleotide sequence ID" value="NZ_JBCDNA010000001.1"/>
</dbReference>
<keyword evidence="3" id="KW-0274">FAD</keyword>
<dbReference type="PANTHER" id="PTHR11455:SF18">
    <property type="entry name" value="SI:CH1073-390K14.1"/>
    <property type="match status" value="1"/>
</dbReference>
<evidence type="ECO:0000256" key="2">
    <source>
        <dbReference type="ARBA" id="ARBA00022630"/>
    </source>
</evidence>
<comment type="caution">
    <text evidence="5">The sequence shown here is derived from an EMBL/GenBank/DDBJ whole genome shotgun (WGS) entry which is preliminary data.</text>
</comment>
<keyword evidence="6" id="KW-1185">Reference proteome</keyword>
<dbReference type="Pfam" id="PF03441">
    <property type="entry name" value="FAD_binding_7"/>
    <property type="match status" value="1"/>
</dbReference>
<dbReference type="Gene3D" id="1.10.579.10">
    <property type="entry name" value="DNA Cyclobutane Dipyrimidine Photolyase, subunit A, domain 3"/>
    <property type="match status" value="1"/>
</dbReference>
<name>A0ABU9KXX4_9FLAO</name>
<dbReference type="InterPro" id="IPR036134">
    <property type="entry name" value="Crypto/Photolyase_FAD-like_sf"/>
</dbReference>
<dbReference type="PANTHER" id="PTHR11455">
    <property type="entry name" value="CRYPTOCHROME"/>
    <property type="match status" value="1"/>
</dbReference>
<evidence type="ECO:0000313" key="6">
    <source>
        <dbReference type="Proteomes" id="UP001474120"/>
    </source>
</evidence>
<organism evidence="5 6">
    <name type="scientific">Lutimonas vermicola</name>
    <dbReference type="NCBI Taxonomy" id="414288"/>
    <lineage>
        <taxon>Bacteria</taxon>
        <taxon>Pseudomonadati</taxon>
        <taxon>Bacteroidota</taxon>
        <taxon>Flavobacteriia</taxon>
        <taxon>Flavobacteriales</taxon>
        <taxon>Flavobacteriaceae</taxon>
        <taxon>Lutimonas</taxon>
    </lineage>
</organism>
<dbReference type="InterPro" id="IPR005101">
    <property type="entry name" value="Cryptochr/Photolyase_FAD-bd"/>
</dbReference>
<evidence type="ECO:0000256" key="3">
    <source>
        <dbReference type="ARBA" id="ARBA00022827"/>
    </source>
</evidence>